<protein>
    <submittedName>
        <fullName evidence="2">DUF3833 domain-containing protein</fullName>
    </submittedName>
</protein>
<name>A0ABT8TGS8_9GAMM</name>
<dbReference type="EMBL" id="JAULRT010000047">
    <property type="protein sequence ID" value="MDO3381896.1"/>
    <property type="molecule type" value="Genomic_DNA"/>
</dbReference>
<evidence type="ECO:0000313" key="2">
    <source>
        <dbReference type="EMBL" id="MDO3381896.1"/>
    </source>
</evidence>
<sequence length="174" mass="19342">MCYALLTLGLACTLTGCASPDISDYTGREPAFAPEEFFQGDLTAHGVVKDRSGKVTRHFNATIDASWNDGVGTLKERFVFDDGEIQWRTWTLTPTSETTFDATAGDVLGTGRGKVAGNALNLNYTLEIDYKDDKLALDVDDWMWRVSPEVVINQSILRKWGFRVGSIQLVIEKR</sequence>
<evidence type="ECO:0000313" key="3">
    <source>
        <dbReference type="Proteomes" id="UP001168380"/>
    </source>
</evidence>
<comment type="caution">
    <text evidence="2">The sequence shown here is derived from an EMBL/GenBank/DDBJ whole genome shotgun (WGS) entry which is preliminary data.</text>
</comment>
<dbReference type="Pfam" id="PF12915">
    <property type="entry name" value="DUF3833"/>
    <property type="match status" value="1"/>
</dbReference>
<proteinExistence type="predicted"/>
<evidence type="ECO:0000256" key="1">
    <source>
        <dbReference type="SAM" id="SignalP"/>
    </source>
</evidence>
<feature type="chain" id="PRO_5047256991" evidence="1">
    <location>
        <begin position="19"/>
        <end position="174"/>
    </location>
</feature>
<dbReference type="InterPro" id="IPR024409">
    <property type="entry name" value="DUF3833"/>
</dbReference>
<keyword evidence="1" id="KW-0732">Signal</keyword>
<dbReference type="Proteomes" id="UP001168380">
    <property type="component" value="Unassembled WGS sequence"/>
</dbReference>
<organism evidence="2 3">
    <name type="scientific">Gilvimarinus algae</name>
    <dbReference type="NCBI Taxonomy" id="3058037"/>
    <lineage>
        <taxon>Bacteria</taxon>
        <taxon>Pseudomonadati</taxon>
        <taxon>Pseudomonadota</taxon>
        <taxon>Gammaproteobacteria</taxon>
        <taxon>Cellvibrionales</taxon>
        <taxon>Cellvibrionaceae</taxon>
        <taxon>Gilvimarinus</taxon>
    </lineage>
</organism>
<accession>A0ABT8TGS8</accession>
<feature type="signal peptide" evidence="1">
    <location>
        <begin position="1"/>
        <end position="18"/>
    </location>
</feature>
<reference evidence="2" key="1">
    <citation type="submission" date="2023-07" db="EMBL/GenBank/DDBJ databases">
        <title>Gilvimarinus algae sp. nov., isolated from the surface of Kelp.</title>
        <authorList>
            <person name="Sun Y.Y."/>
            <person name="Gong Y."/>
            <person name="Du Z.J."/>
        </authorList>
    </citation>
    <scope>NUCLEOTIDE SEQUENCE</scope>
    <source>
        <strain evidence="2">SDUM040014</strain>
    </source>
</reference>
<keyword evidence="3" id="KW-1185">Reference proteome</keyword>
<gene>
    <name evidence="2" type="ORF">QWI16_06880</name>
</gene>